<comment type="caution">
    <text evidence="3">The sequence shown here is derived from an EMBL/GenBank/DDBJ whole genome shotgun (WGS) entry which is preliminary data.</text>
</comment>
<evidence type="ECO:0000313" key="4">
    <source>
        <dbReference type="Proteomes" id="UP000031057"/>
    </source>
</evidence>
<dbReference type="OrthoDB" id="7839302at2"/>
<gene>
    <name evidence="3" type="ORF">LK12_03105</name>
</gene>
<dbReference type="InterPro" id="IPR036701">
    <property type="entry name" value="RraB-like_sf"/>
</dbReference>
<dbReference type="Proteomes" id="UP000031057">
    <property type="component" value="Unassembled WGS sequence"/>
</dbReference>
<feature type="signal peptide" evidence="1">
    <location>
        <begin position="1"/>
        <end position="26"/>
    </location>
</feature>
<organism evidence="3 4">
    <name type="scientific">Novosphingobium malaysiense</name>
    <dbReference type="NCBI Taxonomy" id="1348853"/>
    <lineage>
        <taxon>Bacteria</taxon>
        <taxon>Pseudomonadati</taxon>
        <taxon>Pseudomonadota</taxon>
        <taxon>Alphaproteobacteria</taxon>
        <taxon>Sphingomonadales</taxon>
        <taxon>Sphingomonadaceae</taxon>
        <taxon>Novosphingobium</taxon>
    </lineage>
</organism>
<keyword evidence="4" id="KW-1185">Reference proteome</keyword>
<feature type="chain" id="PRO_5002066132" description="Regulator of ribonuclease activity B domain-containing protein" evidence="1">
    <location>
        <begin position="27"/>
        <end position="283"/>
    </location>
</feature>
<dbReference type="AlphaFoldDB" id="A0A0B1ZVU8"/>
<dbReference type="Pfam" id="PF06877">
    <property type="entry name" value="RraB"/>
    <property type="match status" value="1"/>
</dbReference>
<evidence type="ECO:0000256" key="1">
    <source>
        <dbReference type="SAM" id="SignalP"/>
    </source>
</evidence>
<dbReference type="InterPro" id="IPR009671">
    <property type="entry name" value="RraB_dom"/>
</dbReference>
<proteinExistence type="predicted"/>
<dbReference type="Gene3D" id="3.30.70.970">
    <property type="entry name" value="RraB-like"/>
    <property type="match status" value="1"/>
</dbReference>
<dbReference type="SUPFAM" id="SSF89946">
    <property type="entry name" value="Hypothetical protein VC0424"/>
    <property type="match status" value="1"/>
</dbReference>
<reference evidence="3 4" key="1">
    <citation type="submission" date="2014-10" db="EMBL/GenBank/DDBJ databases">
        <title>Genome sequence of Novosphingobium malaysiense MUSC 273(T).</title>
        <authorList>
            <person name="Lee L.-H."/>
        </authorList>
    </citation>
    <scope>NUCLEOTIDE SEQUENCE [LARGE SCALE GENOMIC DNA]</scope>
    <source>
        <strain evidence="3 4">MUSC 273</strain>
    </source>
</reference>
<evidence type="ECO:0000313" key="3">
    <source>
        <dbReference type="EMBL" id="KHK93308.1"/>
    </source>
</evidence>
<keyword evidence="1" id="KW-0732">Signal</keyword>
<accession>A0A0B1ZVU8</accession>
<sequence length="283" mass="30918">MSKMQKLRRAISSLFAALLLPTNSQASSDAPIPTDTDRWMVYDRLADDGRPLVVLVRTGNAEATALLQHGVATAINCRADAANVNDQGMPQGTARLYSLEDRLDEAPALRSAHAIRVASVTGQGQRRMYFVHRNPVDFASILASSEVEGFLCSTSEVSDRQALIQLVTPTPLEIQLNGDQEVIANLLKNGDDGLLPRKTDFWFYGEKAALSNLATHLKPFGFSIDHWTTSPMGLVLTRDMPVDLASFRKTTPIIVDGTTRYDVTYDGWETLVISEASAPPTGN</sequence>
<dbReference type="STRING" id="1348853.LK12_03105"/>
<protein>
    <recommendedName>
        <fullName evidence="2">Regulator of ribonuclease activity B domain-containing protein</fullName>
    </recommendedName>
</protein>
<dbReference type="EMBL" id="JTDI01000001">
    <property type="protein sequence ID" value="KHK93308.1"/>
    <property type="molecule type" value="Genomic_DNA"/>
</dbReference>
<dbReference type="RefSeq" id="WP_039279190.1">
    <property type="nucleotide sequence ID" value="NZ_JTDI01000001.1"/>
</dbReference>
<evidence type="ECO:0000259" key="2">
    <source>
        <dbReference type="Pfam" id="PF06877"/>
    </source>
</evidence>
<feature type="domain" description="Regulator of ribonuclease activity B" evidence="2">
    <location>
        <begin position="179"/>
        <end position="270"/>
    </location>
</feature>
<name>A0A0B1ZVU8_9SPHN</name>